<keyword evidence="2 7" id="KW-0808">Transferase</keyword>
<feature type="transmembrane region" description="Helical" evidence="7">
    <location>
        <begin position="449"/>
        <end position="470"/>
    </location>
</feature>
<evidence type="ECO:0000256" key="7">
    <source>
        <dbReference type="RuleBase" id="RU079119"/>
    </source>
</evidence>
<feature type="compositionally biased region" description="Basic residues" evidence="8">
    <location>
        <begin position="8"/>
        <end position="18"/>
    </location>
</feature>
<comment type="caution">
    <text evidence="10">The sequence shown here is derived from an EMBL/GenBank/DDBJ whole genome shotgun (WGS) entry which is preliminary data.</text>
</comment>
<keyword evidence="5 7" id="KW-0472">Membrane</keyword>
<feature type="region of interest" description="Disordered" evidence="8">
    <location>
        <begin position="1"/>
        <end position="79"/>
    </location>
</feature>
<evidence type="ECO:0000313" key="10">
    <source>
        <dbReference type="EMBL" id="KAL3781988.1"/>
    </source>
</evidence>
<feature type="transmembrane region" description="Helical" evidence="7">
    <location>
        <begin position="149"/>
        <end position="167"/>
    </location>
</feature>
<dbReference type="InterPro" id="IPR001594">
    <property type="entry name" value="Palmitoyltrfase_DHHC"/>
</dbReference>
<dbReference type="PROSITE" id="PS50216">
    <property type="entry name" value="DHHC"/>
    <property type="match status" value="1"/>
</dbReference>
<dbReference type="GO" id="GO:0016020">
    <property type="term" value="C:membrane"/>
    <property type="evidence" value="ECO:0007669"/>
    <property type="project" value="UniProtKB-SubCell"/>
</dbReference>
<proteinExistence type="inferred from homology"/>
<feature type="compositionally biased region" description="Low complexity" evidence="8">
    <location>
        <begin position="200"/>
        <end position="217"/>
    </location>
</feature>
<evidence type="ECO:0000313" key="11">
    <source>
        <dbReference type="Proteomes" id="UP001516023"/>
    </source>
</evidence>
<keyword evidence="3 7" id="KW-0812">Transmembrane</keyword>
<keyword evidence="4 7" id="KW-1133">Transmembrane helix</keyword>
<evidence type="ECO:0000256" key="1">
    <source>
        <dbReference type="ARBA" id="ARBA00004141"/>
    </source>
</evidence>
<dbReference type="GO" id="GO:0019706">
    <property type="term" value="F:protein-cysteine S-palmitoyltransferase activity"/>
    <property type="evidence" value="ECO:0007669"/>
    <property type="project" value="UniProtKB-EC"/>
</dbReference>
<accession>A0ABD3P2M0</accession>
<reference evidence="10 11" key="1">
    <citation type="journal article" date="2020" name="G3 (Bethesda)">
        <title>Improved Reference Genome for Cyclotella cryptica CCMP332, a Model for Cell Wall Morphogenesis, Salinity Adaptation, and Lipid Production in Diatoms (Bacillariophyta).</title>
        <authorList>
            <person name="Roberts W.R."/>
            <person name="Downey K.M."/>
            <person name="Ruck E.C."/>
            <person name="Traller J.C."/>
            <person name="Alverson A.J."/>
        </authorList>
    </citation>
    <scope>NUCLEOTIDE SEQUENCE [LARGE SCALE GENOMIC DNA]</scope>
    <source>
        <strain evidence="10 11">CCMP332</strain>
    </source>
</reference>
<dbReference type="EMBL" id="JABMIG020000300">
    <property type="protein sequence ID" value="KAL3781988.1"/>
    <property type="molecule type" value="Genomic_DNA"/>
</dbReference>
<evidence type="ECO:0000256" key="4">
    <source>
        <dbReference type="ARBA" id="ARBA00022989"/>
    </source>
</evidence>
<dbReference type="InterPro" id="IPR039859">
    <property type="entry name" value="PFA4/ZDH16/20/ERF2-like"/>
</dbReference>
<dbReference type="PANTHER" id="PTHR12246">
    <property type="entry name" value="PALMITOYLTRANSFERASE ZDHHC16"/>
    <property type="match status" value="1"/>
</dbReference>
<evidence type="ECO:0000259" key="9">
    <source>
        <dbReference type="Pfam" id="PF01529"/>
    </source>
</evidence>
<sequence>GQETTPRKPLHCKIRRSHLTTMMQRKNKSNSNSSNNATAPINAIPIQDLLPGQQQSSSSSNNNNASVSSPSKPKQSPQPAIVATVRRPLFGTSPFARNWLNVDCCGLVCAGLTYALHGFGCYAFGWILVPSGWTLVDEDGNRELSMGGVLHRTLFLLIAFLAVSSHFKAMTTDPGAVPPDANPLPEDLEELDWMVKGEQQHQSSSSSSLSQHHVQGSRPQAFLQEDTSLLLSPQEGKFSNADGILSMNDDIQDKSINLHRSGSNRLEPTMAGTMMAFSSTQQNHNNNAHGPLSKVAMAAMIPPAVAIGAVASTMMGGPSTSLVAEEALHGTKHVGLGGDGGGGPMNHVNSSPPPPPVRGRRMCRRCQAFKPPRAHHCSICKRCIIKMDHHCPWVNNCVGIGNHKFFLLFIFYTSLTCIYSLAFITSRFFHCVGSRPTMNRCVDHASDLLPLIGLTVEALLFGLFTICMMVDQWDVVVTNLTHIDRLKGEYHHPSHQGYYNSQNQHAQNLMSRSRAGVHEVFGAIGGILTHPATTNNTIQRPRFHYSWLSPFHKVCFPDPIRDDIFGYCRPCGGLFAPANFFAKSGKGQSSMEMVERGESSRVVRAADIV</sequence>
<evidence type="ECO:0000256" key="2">
    <source>
        <dbReference type="ARBA" id="ARBA00022679"/>
    </source>
</evidence>
<keyword evidence="6 7" id="KW-0012">Acyltransferase</keyword>
<comment type="subcellular location">
    <subcellularLocation>
        <location evidence="1">Membrane</location>
        <topology evidence="1">Multi-pass membrane protein</topology>
    </subcellularLocation>
</comment>
<comment type="catalytic activity">
    <reaction evidence="7">
        <text>L-cysteinyl-[protein] + hexadecanoyl-CoA = S-hexadecanoyl-L-cysteinyl-[protein] + CoA</text>
        <dbReference type="Rhea" id="RHEA:36683"/>
        <dbReference type="Rhea" id="RHEA-COMP:10131"/>
        <dbReference type="Rhea" id="RHEA-COMP:11032"/>
        <dbReference type="ChEBI" id="CHEBI:29950"/>
        <dbReference type="ChEBI" id="CHEBI:57287"/>
        <dbReference type="ChEBI" id="CHEBI:57379"/>
        <dbReference type="ChEBI" id="CHEBI:74151"/>
        <dbReference type="EC" id="2.3.1.225"/>
    </reaction>
</comment>
<keyword evidence="11" id="KW-1185">Reference proteome</keyword>
<evidence type="ECO:0000256" key="8">
    <source>
        <dbReference type="SAM" id="MobiDB-lite"/>
    </source>
</evidence>
<feature type="non-terminal residue" evidence="10">
    <location>
        <position position="1"/>
    </location>
</feature>
<dbReference type="EC" id="2.3.1.225" evidence="7"/>
<comment type="similarity">
    <text evidence="7">Belongs to the DHHC palmitoyltransferase family.</text>
</comment>
<dbReference type="AlphaFoldDB" id="A0ABD3P2M0"/>
<comment type="domain">
    <text evidence="7">The DHHC domain is required for palmitoyltransferase activity.</text>
</comment>
<protein>
    <recommendedName>
        <fullName evidence="7">Palmitoyltransferase</fullName>
        <ecNumber evidence="7">2.3.1.225</ecNumber>
    </recommendedName>
</protein>
<feature type="region of interest" description="Disordered" evidence="8">
    <location>
        <begin position="197"/>
        <end position="218"/>
    </location>
</feature>
<gene>
    <name evidence="10" type="ORF">HJC23_013816</name>
</gene>
<evidence type="ECO:0000256" key="3">
    <source>
        <dbReference type="ARBA" id="ARBA00022692"/>
    </source>
</evidence>
<organism evidence="10 11">
    <name type="scientific">Cyclotella cryptica</name>
    <dbReference type="NCBI Taxonomy" id="29204"/>
    <lineage>
        <taxon>Eukaryota</taxon>
        <taxon>Sar</taxon>
        <taxon>Stramenopiles</taxon>
        <taxon>Ochrophyta</taxon>
        <taxon>Bacillariophyta</taxon>
        <taxon>Coscinodiscophyceae</taxon>
        <taxon>Thalassiosirophycidae</taxon>
        <taxon>Stephanodiscales</taxon>
        <taxon>Stephanodiscaceae</taxon>
        <taxon>Cyclotella</taxon>
    </lineage>
</organism>
<dbReference type="Proteomes" id="UP001516023">
    <property type="component" value="Unassembled WGS sequence"/>
</dbReference>
<feature type="compositionally biased region" description="Low complexity" evidence="8">
    <location>
        <begin position="56"/>
        <end position="79"/>
    </location>
</feature>
<feature type="transmembrane region" description="Helical" evidence="7">
    <location>
        <begin position="405"/>
        <end position="429"/>
    </location>
</feature>
<feature type="domain" description="Palmitoyltransferase DHHC" evidence="9">
    <location>
        <begin position="360"/>
        <end position="487"/>
    </location>
</feature>
<dbReference type="Pfam" id="PF01529">
    <property type="entry name" value="DHHC"/>
    <property type="match status" value="1"/>
</dbReference>
<evidence type="ECO:0000256" key="6">
    <source>
        <dbReference type="ARBA" id="ARBA00023315"/>
    </source>
</evidence>
<feature type="transmembrane region" description="Helical" evidence="7">
    <location>
        <begin position="104"/>
        <end position="129"/>
    </location>
</feature>
<evidence type="ECO:0000256" key="5">
    <source>
        <dbReference type="ARBA" id="ARBA00023136"/>
    </source>
</evidence>
<name>A0ABD3P2M0_9STRA</name>